<gene>
    <name evidence="1" type="ORF">JJB07_22095</name>
</gene>
<evidence type="ECO:0000313" key="2">
    <source>
        <dbReference type="Proteomes" id="UP000602284"/>
    </source>
</evidence>
<name>A0ABS1JG86_9BACL</name>
<dbReference type="RefSeq" id="WP_201638288.1">
    <property type="nucleotide sequence ID" value="NZ_JAEQNB010000010.1"/>
</dbReference>
<protein>
    <submittedName>
        <fullName evidence="1">Uncharacterized protein</fullName>
    </submittedName>
</protein>
<accession>A0ABS1JG86</accession>
<evidence type="ECO:0000313" key="1">
    <source>
        <dbReference type="EMBL" id="MBL0389286.1"/>
    </source>
</evidence>
<keyword evidence="2" id="KW-1185">Reference proteome</keyword>
<dbReference type="Proteomes" id="UP000602284">
    <property type="component" value="Unassembled WGS sequence"/>
</dbReference>
<dbReference type="EMBL" id="JAEQNB010000010">
    <property type="protein sequence ID" value="MBL0389286.1"/>
    <property type="molecule type" value="Genomic_DNA"/>
</dbReference>
<reference evidence="1 2" key="1">
    <citation type="submission" date="2021-01" db="EMBL/GenBank/DDBJ databases">
        <title>Tumebacillus sp. strain ITR2 16S ribosomal RNA gene Genome sequencing and assembly.</title>
        <authorList>
            <person name="Kang M."/>
        </authorList>
    </citation>
    <scope>NUCLEOTIDE SEQUENCE [LARGE SCALE GENOMIC DNA]</scope>
    <source>
        <strain evidence="1 2">ITR2</strain>
    </source>
</reference>
<organism evidence="1 2">
    <name type="scientific">Tumebacillus amylolyticus</name>
    <dbReference type="NCBI Taxonomy" id="2801339"/>
    <lineage>
        <taxon>Bacteria</taxon>
        <taxon>Bacillati</taxon>
        <taxon>Bacillota</taxon>
        <taxon>Bacilli</taxon>
        <taxon>Bacillales</taxon>
        <taxon>Alicyclobacillaceae</taxon>
        <taxon>Tumebacillus</taxon>
    </lineage>
</organism>
<comment type="caution">
    <text evidence="1">The sequence shown here is derived from an EMBL/GenBank/DDBJ whole genome shotgun (WGS) entry which is preliminary data.</text>
</comment>
<proteinExistence type="predicted"/>
<sequence>MNDNFGNEMTVVDELSRRLGKKPHAIVRFADGDLVVVVVTEDILGHSVEQLQLWAGDTVPCVKVEPGRFEPFSERGVVEAMTCSDELACLVSIADFYNGTWHEFKEYQEV</sequence>